<feature type="chain" id="PRO_5017792170" description="Lipoprotein" evidence="2">
    <location>
        <begin position="24"/>
        <end position="101"/>
    </location>
</feature>
<accession>A0A3E0X0R7</accession>
<keyword evidence="1" id="KW-0175">Coiled coil</keyword>
<name>A0A3E0X0R7_9GAMM</name>
<dbReference type="EMBL" id="NFZW01000002">
    <property type="protein sequence ID" value="RFA39020.1"/>
    <property type="molecule type" value="Genomic_DNA"/>
</dbReference>
<dbReference type="RefSeq" id="WP_116347472.1">
    <property type="nucleotide sequence ID" value="NZ_NFZW01000002.1"/>
</dbReference>
<evidence type="ECO:0000256" key="1">
    <source>
        <dbReference type="SAM" id="Coils"/>
    </source>
</evidence>
<sequence length="101" mass="11117">MRTTRQHTLATLTILATSVLLSACGTTDGQLQSMIEETRRDAAVATHTAEEAKQQAAQAQRLAEDAMARSERVGAQAQQIDEQFERLADEQDNWFINGGNK</sequence>
<organism evidence="3 4">
    <name type="scientific">Alkalilimnicola ehrlichii</name>
    <dbReference type="NCBI Taxonomy" id="351052"/>
    <lineage>
        <taxon>Bacteria</taxon>
        <taxon>Pseudomonadati</taxon>
        <taxon>Pseudomonadota</taxon>
        <taxon>Gammaproteobacteria</taxon>
        <taxon>Chromatiales</taxon>
        <taxon>Ectothiorhodospiraceae</taxon>
        <taxon>Alkalilimnicola</taxon>
    </lineage>
</organism>
<dbReference type="AlphaFoldDB" id="A0A3E0X0R7"/>
<evidence type="ECO:0000313" key="3">
    <source>
        <dbReference type="EMBL" id="RFA39020.1"/>
    </source>
</evidence>
<gene>
    <name evidence="3" type="ORF">CAL65_03765</name>
</gene>
<dbReference type="Proteomes" id="UP000256763">
    <property type="component" value="Unassembled WGS sequence"/>
</dbReference>
<comment type="caution">
    <text evidence="3">The sequence shown here is derived from an EMBL/GenBank/DDBJ whole genome shotgun (WGS) entry which is preliminary data.</text>
</comment>
<reference evidence="4" key="1">
    <citation type="submission" date="2017-05" db="EMBL/GenBank/DDBJ databases">
        <authorList>
            <person name="Sharma S."/>
            <person name="Sidhu C."/>
            <person name="Pinnaka A.K."/>
        </authorList>
    </citation>
    <scope>NUCLEOTIDE SEQUENCE [LARGE SCALE GENOMIC DNA]</scope>
    <source>
        <strain evidence="4">AK93</strain>
    </source>
</reference>
<keyword evidence="2" id="KW-0732">Signal</keyword>
<keyword evidence="4" id="KW-1185">Reference proteome</keyword>
<feature type="coiled-coil region" evidence="1">
    <location>
        <begin position="35"/>
        <end position="69"/>
    </location>
</feature>
<proteinExistence type="predicted"/>
<protein>
    <recommendedName>
        <fullName evidence="5">Lipoprotein</fullName>
    </recommendedName>
</protein>
<evidence type="ECO:0008006" key="5">
    <source>
        <dbReference type="Google" id="ProtNLM"/>
    </source>
</evidence>
<evidence type="ECO:0000313" key="4">
    <source>
        <dbReference type="Proteomes" id="UP000256763"/>
    </source>
</evidence>
<dbReference type="PROSITE" id="PS51257">
    <property type="entry name" value="PROKAR_LIPOPROTEIN"/>
    <property type="match status" value="1"/>
</dbReference>
<feature type="signal peptide" evidence="2">
    <location>
        <begin position="1"/>
        <end position="23"/>
    </location>
</feature>
<evidence type="ECO:0000256" key="2">
    <source>
        <dbReference type="SAM" id="SignalP"/>
    </source>
</evidence>